<evidence type="ECO:0000256" key="11">
    <source>
        <dbReference type="ARBA" id="ARBA00022982"/>
    </source>
</evidence>
<dbReference type="AlphaFoldDB" id="A0A0A7CD18"/>
<comment type="function">
    <text evidence="1">Core subunit of the mitochondrial membrane respiratory chain NADH dehydrogenase (Complex I) that is believed to belong to the minimal assembly required for catalysis. Complex I functions in the transfer of electrons from NADH to the respiratory chain. The immediate electron acceptor for the enzyme is believed to be ubiquinone.</text>
</comment>
<evidence type="ECO:0000256" key="3">
    <source>
        <dbReference type="ARBA" id="ARBA00007012"/>
    </source>
</evidence>
<keyword evidence="6" id="KW-0813">Transport</keyword>
<gene>
    <name evidence="21" type="primary">ND2</name>
</gene>
<dbReference type="Pfam" id="PF00361">
    <property type="entry name" value="Proton_antipo_M"/>
    <property type="match status" value="1"/>
</dbReference>
<evidence type="ECO:0000256" key="15">
    <source>
        <dbReference type="ARBA" id="ARBA00023128"/>
    </source>
</evidence>
<dbReference type="GeneID" id="22833056"/>
<evidence type="ECO:0000256" key="13">
    <source>
        <dbReference type="ARBA" id="ARBA00023027"/>
    </source>
</evidence>
<evidence type="ECO:0000259" key="20">
    <source>
        <dbReference type="Pfam" id="PF00361"/>
    </source>
</evidence>
<dbReference type="GO" id="GO:0005743">
    <property type="term" value="C:mitochondrial inner membrane"/>
    <property type="evidence" value="ECO:0007669"/>
    <property type="project" value="UniProtKB-SubCell"/>
</dbReference>
<organism evidence="21">
    <name type="scientific">Tyrophagus putrescentiae</name>
    <name type="common">Mold mite</name>
    <name type="synonym">Acarus putrescentiae</name>
    <dbReference type="NCBI Taxonomy" id="59818"/>
    <lineage>
        <taxon>Eukaryota</taxon>
        <taxon>Metazoa</taxon>
        <taxon>Ecdysozoa</taxon>
        <taxon>Arthropoda</taxon>
        <taxon>Chelicerata</taxon>
        <taxon>Arachnida</taxon>
        <taxon>Acari</taxon>
        <taxon>Acariformes</taxon>
        <taxon>Sarcoptiformes</taxon>
        <taxon>Astigmata</taxon>
        <taxon>Acaroidea</taxon>
        <taxon>Acaridae</taxon>
        <taxon>Tyrophaginae</taxon>
        <taxon>Tyrophagus</taxon>
    </lineage>
</organism>
<feature type="transmembrane region" description="Helical" evidence="19">
    <location>
        <begin position="258"/>
        <end position="278"/>
    </location>
</feature>
<protein>
    <recommendedName>
        <fullName evidence="5">NADH-ubiquinone oxidoreductase chain 2</fullName>
        <ecNumber evidence="4">7.1.1.2</ecNumber>
    </recommendedName>
    <alternativeName>
        <fullName evidence="17">NADH dehydrogenase subunit 2</fullName>
    </alternativeName>
</protein>
<dbReference type="PANTHER" id="PTHR46552">
    <property type="entry name" value="NADH-UBIQUINONE OXIDOREDUCTASE CHAIN 2"/>
    <property type="match status" value="1"/>
</dbReference>
<evidence type="ECO:0000256" key="2">
    <source>
        <dbReference type="ARBA" id="ARBA00004448"/>
    </source>
</evidence>
<keyword evidence="11" id="KW-0249">Electron transport</keyword>
<dbReference type="EMBL" id="KJ598129">
    <property type="protein sequence ID" value="AIB08711.1"/>
    <property type="molecule type" value="Genomic_DNA"/>
</dbReference>
<evidence type="ECO:0000256" key="18">
    <source>
        <dbReference type="ARBA" id="ARBA00049551"/>
    </source>
</evidence>
<keyword evidence="9" id="KW-0999">Mitochondrion inner membrane</keyword>
<keyword evidence="7" id="KW-0679">Respiratory chain</keyword>
<feature type="transmembrane region" description="Helical" evidence="19">
    <location>
        <begin position="51"/>
        <end position="70"/>
    </location>
</feature>
<evidence type="ECO:0000313" key="22">
    <source>
        <dbReference type="EMBL" id="QIA92566.1"/>
    </source>
</evidence>
<evidence type="ECO:0000256" key="7">
    <source>
        <dbReference type="ARBA" id="ARBA00022660"/>
    </source>
</evidence>
<dbReference type="EC" id="7.1.1.2" evidence="4"/>
<keyword evidence="13" id="KW-0520">NAD</keyword>
<name>A0A0A7CD18_TYRPU</name>
<dbReference type="InterPro" id="IPR001750">
    <property type="entry name" value="ND/Mrp_TM"/>
</dbReference>
<evidence type="ECO:0000256" key="16">
    <source>
        <dbReference type="ARBA" id="ARBA00023136"/>
    </source>
</evidence>
<evidence type="ECO:0000256" key="9">
    <source>
        <dbReference type="ARBA" id="ARBA00022792"/>
    </source>
</evidence>
<proteinExistence type="inferred from homology"/>
<keyword evidence="12 19" id="KW-1133">Transmembrane helix</keyword>
<keyword evidence="15 21" id="KW-0496">Mitochondrion</keyword>
<sequence>MIMVLAISTILGCSSTNWLTIWIMLEVNVLAMCSILTSNSKSMKKSETSTFMYYLIQVMLSIVIVTWVFYSMKENYATNLVVTMTILSKMGMWPMHGWYMKLISSLEMKQMSMMIIMTWQKILPVVLVTTIQTSQVLQTMVVIMVMGTILSSLARLNQKFEMKKIMAISSMNNNSWIVVSSLVSMSCMFSFLSIYSMTLVLTLSLMEKMSVKSKSLMKNFWLNTIMVANISGLPPLALFWAKILVIKAMMKSEMPSEMALTLMVSACLLMYHYLWMTINETTSTPEKSQMKTKSMKEKTTMVMVMSVSALSASMFMS</sequence>
<feature type="transmembrane region" description="Helical" evidence="19">
    <location>
        <begin position="76"/>
        <end position="99"/>
    </location>
</feature>
<feature type="transmembrane region" description="Helical" evidence="19">
    <location>
        <begin position="137"/>
        <end position="156"/>
    </location>
</feature>
<dbReference type="GO" id="GO:0008137">
    <property type="term" value="F:NADH dehydrogenase (ubiquinone) activity"/>
    <property type="evidence" value="ECO:0007669"/>
    <property type="project" value="UniProtKB-EC"/>
</dbReference>
<dbReference type="PANTHER" id="PTHR46552:SF1">
    <property type="entry name" value="NADH-UBIQUINONE OXIDOREDUCTASE CHAIN 2"/>
    <property type="match status" value="1"/>
</dbReference>
<evidence type="ECO:0000256" key="14">
    <source>
        <dbReference type="ARBA" id="ARBA00023075"/>
    </source>
</evidence>
<dbReference type="GO" id="GO:0006120">
    <property type="term" value="P:mitochondrial electron transport, NADH to ubiquinone"/>
    <property type="evidence" value="ECO:0007669"/>
    <property type="project" value="TreeGrafter"/>
</dbReference>
<evidence type="ECO:0000313" key="21">
    <source>
        <dbReference type="EMBL" id="AIB08711.1"/>
    </source>
</evidence>
<evidence type="ECO:0000256" key="5">
    <source>
        <dbReference type="ARBA" id="ARBA00021008"/>
    </source>
</evidence>
<keyword evidence="10" id="KW-1278">Translocase</keyword>
<evidence type="ECO:0000256" key="19">
    <source>
        <dbReference type="SAM" id="Phobius"/>
    </source>
</evidence>
<feature type="transmembrane region" description="Helical" evidence="19">
    <location>
        <begin position="220"/>
        <end position="246"/>
    </location>
</feature>
<evidence type="ECO:0000256" key="17">
    <source>
        <dbReference type="ARBA" id="ARBA00031028"/>
    </source>
</evidence>
<comment type="similarity">
    <text evidence="3">Belongs to the complex I subunit 2 family.</text>
</comment>
<keyword evidence="14" id="KW-0830">Ubiquinone</keyword>
<dbReference type="RefSeq" id="YP_009114548.1">
    <property type="nucleotide sequence ID" value="NC_026079.1"/>
</dbReference>
<evidence type="ECO:0000256" key="10">
    <source>
        <dbReference type="ARBA" id="ARBA00022967"/>
    </source>
</evidence>
<evidence type="ECO:0000256" key="8">
    <source>
        <dbReference type="ARBA" id="ARBA00022692"/>
    </source>
</evidence>
<reference evidence="22" key="2">
    <citation type="submission" date="2019-01" db="EMBL/GenBank/DDBJ databases">
        <authorList>
            <person name="Sun E."/>
            <person name="Fang W."/>
        </authorList>
    </citation>
    <scope>NUCLEOTIDE SEQUENCE</scope>
</reference>
<evidence type="ECO:0000256" key="12">
    <source>
        <dbReference type="ARBA" id="ARBA00022989"/>
    </source>
</evidence>
<accession>A0A0A7CD18</accession>
<feature type="transmembrane region" description="Helical" evidence="19">
    <location>
        <begin position="176"/>
        <end position="200"/>
    </location>
</feature>
<evidence type="ECO:0000256" key="4">
    <source>
        <dbReference type="ARBA" id="ARBA00012944"/>
    </source>
</evidence>
<comment type="catalytic activity">
    <reaction evidence="18">
        <text>a ubiquinone + NADH + 5 H(+)(in) = a ubiquinol + NAD(+) + 4 H(+)(out)</text>
        <dbReference type="Rhea" id="RHEA:29091"/>
        <dbReference type="Rhea" id="RHEA-COMP:9565"/>
        <dbReference type="Rhea" id="RHEA-COMP:9566"/>
        <dbReference type="ChEBI" id="CHEBI:15378"/>
        <dbReference type="ChEBI" id="CHEBI:16389"/>
        <dbReference type="ChEBI" id="CHEBI:17976"/>
        <dbReference type="ChEBI" id="CHEBI:57540"/>
        <dbReference type="ChEBI" id="CHEBI:57945"/>
        <dbReference type="EC" id="7.1.1.2"/>
    </reaction>
</comment>
<dbReference type="EMBL" id="MK393792">
    <property type="protein sequence ID" value="QIA92566.1"/>
    <property type="molecule type" value="Genomic_DNA"/>
</dbReference>
<comment type="subcellular location">
    <subcellularLocation>
        <location evidence="2">Mitochondrion inner membrane</location>
        <topology evidence="2">Multi-pass membrane protein</topology>
    </subcellularLocation>
</comment>
<geneLocation type="mitochondrion" evidence="21"/>
<keyword evidence="16 19" id="KW-0472">Membrane</keyword>
<evidence type="ECO:0000256" key="6">
    <source>
        <dbReference type="ARBA" id="ARBA00022448"/>
    </source>
</evidence>
<dbReference type="InterPro" id="IPR050175">
    <property type="entry name" value="Complex_I_Subunit_2"/>
</dbReference>
<feature type="domain" description="NADH:quinone oxidoreductase/Mrp antiporter transmembrane" evidence="20">
    <location>
        <begin position="73"/>
        <end position="260"/>
    </location>
</feature>
<keyword evidence="8 19" id="KW-0812">Transmembrane</keyword>
<reference evidence="21" key="1">
    <citation type="submission" date="2014-03" db="EMBL/GenBank/DDBJ databases">
        <authorList>
            <person name="Que S."/>
            <person name="Xia B."/>
        </authorList>
    </citation>
    <scope>NUCLEOTIDE SEQUENCE</scope>
</reference>
<dbReference type="CTD" id="4536"/>
<evidence type="ECO:0000256" key="1">
    <source>
        <dbReference type="ARBA" id="ARBA00003257"/>
    </source>
</evidence>